<evidence type="ECO:0000313" key="2">
    <source>
        <dbReference type="Proteomes" id="UP000564806"/>
    </source>
</evidence>
<dbReference type="Proteomes" id="UP000564806">
    <property type="component" value="Unassembled WGS sequence"/>
</dbReference>
<accession>A0A850EL49</accession>
<gene>
    <name evidence="1" type="ORF">HPT30_07655</name>
</gene>
<comment type="caution">
    <text evidence="1">The sequence shown here is derived from an EMBL/GenBank/DDBJ whole genome shotgun (WGS) entry which is preliminary data.</text>
</comment>
<dbReference type="SUPFAM" id="SSF109854">
    <property type="entry name" value="DinB/YfiT-like putative metalloenzymes"/>
    <property type="match status" value="1"/>
</dbReference>
<dbReference type="InterPro" id="IPR011466">
    <property type="entry name" value="DUF1572"/>
</dbReference>
<reference evidence="1" key="1">
    <citation type="submission" date="2020-06" db="EMBL/GenBank/DDBJ databases">
        <title>Paenibacillus sp. nov., isolated from soil.</title>
        <authorList>
            <person name="Seo Y.L."/>
        </authorList>
    </citation>
    <scope>NUCLEOTIDE SEQUENCE [LARGE SCALE GENOMIC DNA]</scope>
    <source>
        <strain evidence="1">JW14</strain>
    </source>
</reference>
<proteinExistence type="predicted"/>
<evidence type="ECO:0000313" key="1">
    <source>
        <dbReference type="EMBL" id="NUU60217.1"/>
    </source>
</evidence>
<dbReference type="EMBL" id="JABWCS010000199">
    <property type="protein sequence ID" value="NUU60217.1"/>
    <property type="molecule type" value="Genomic_DNA"/>
</dbReference>
<dbReference type="InterPro" id="IPR034660">
    <property type="entry name" value="DinB/YfiT-like"/>
</dbReference>
<organism evidence="1 2">
    <name type="scientific">Paenibacillus agri</name>
    <dbReference type="NCBI Taxonomy" id="2744309"/>
    <lineage>
        <taxon>Bacteria</taxon>
        <taxon>Bacillati</taxon>
        <taxon>Bacillota</taxon>
        <taxon>Bacilli</taxon>
        <taxon>Bacillales</taxon>
        <taxon>Paenibacillaceae</taxon>
        <taxon>Paenibacillus</taxon>
    </lineage>
</organism>
<name>A0A850EL49_9BACL</name>
<protein>
    <submittedName>
        <fullName evidence="1">DUF1572 family protein</fullName>
    </submittedName>
</protein>
<dbReference type="RefSeq" id="WP_175370824.1">
    <property type="nucleotide sequence ID" value="NZ_JABWCS010000199.1"/>
</dbReference>
<dbReference type="Gene3D" id="1.20.120.450">
    <property type="entry name" value="dinb family like domain"/>
    <property type="match status" value="1"/>
</dbReference>
<dbReference type="Pfam" id="PF07609">
    <property type="entry name" value="DUF1572"/>
    <property type="match status" value="1"/>
</dbReference>
<sequence length="191" mass="22410">MDNEQIYLESIKKQFLYYKTLGEAAINQVDPEQLFVTFNDDSNSIATIVKHLWGNMLSRWTDFLSTDGEKSWRDRDSEFENDINTKEDLLIKWNEGWTCLFNAIDSIHADQLSQIIYIRNEGHTVIEAINRQLAHYPYHVGQIIYAAKVLKKSSWESLSVPKHGSKEYNNDKFSKERATQNFIDEELKRIN</sequence>
<dbReference type="AlphaFoldDB" id="A0A850EL49"/>
<keyword evidence="2" id="KW-1185">Reference proteome</keyword>